<dbReference type="KEGG" id="faa:HMPREF0389_00710"/>
<feature type="transmembrane region" description="Helical" evidence="1">
    <location>
        <begin position="69"/>
        <end position="88"/>
    </location>
</feature>
<evidence type="ECO:0000313" key="2">
    <source>
        <dbReference type="EMBL" id="EFE28790.1"/>
    </source>
</evidence>
<gene>
    <name evidence="2" type="ordered locus">HMPREF0389_00710</name>
</gene>
<feature type="transmembrane region" description="Helical" evidence="1">
    <location>
        <begin position="36"/>
        <end position="57"/>
    </location>
</feature>
<proteinExistence type="predicted"/>
<dbReference type="Proteomes" id="UP000007468">
    <property type="component" value="Chromosome"/>
</dbReference>
<accession>D6GPT7</accession>
<keyword evidence="1" id="KW-0472">Membrane</keyword>
<dbReference type="STRING" id="546269.HMPREF0389_00710"/>
<dbReference type="AlphaFoldDB" id="D6GPT7"/>
<name>D6GPT7_FILAD</name>
<keyword evidence="1" id="KW-0812">Transmembrane</keyword>
<organism evidence="2 3">
    <name type="scientific">Filifactor alocis (strain ATCC 35896 / CCUG 47790 / D40 B5)</name>
    <name type="common">Fusobacterium alocis</name>
    <dbReference type="NCBI Taxonomy" id="546269"/>
    <lineage>
        <taxon>Bacteria</taxon>
        <taxon>Bacillati</taxon>
        <taxon>Bacillota</taxon>
        <taxon>Clostridia</taxon>
        <taxon>Peptostreptococcales</taxon>
        <taxon>Filifactoraceae</taxon>
        <taxon>Filifactor</taxon>
    </lineage>
</organism>
<dbReference type="Pfam" id="PF06961">
    <property type="entry name" value="DUF1294"/>
    <property type="match status" value="1"/>
</dbReference>
<reference evidence="3" key="1">
    <citation type="submission" date="2010-12" db="EMBL/GenBank/DDBJ databases">
        <title>The genome sequence of Filifactor alocis strain ATCC 35896.</title>
        <authorList>
            <consortium name="The Broad Institute Genome Sequencing Platform"/>
            <person name="Ward D."/>
            <person name="Earl A."/>
            <person name="Feldgarden M."/>
            <person name="Young S.K."/>
            <person name="Gargeya S."/>
            <person name="Zeng Q."/>
            <person name="Alvarado L."/>
            <person name="Berlin A."/>
            <person name="Bochicchio J."/>
            <person name="Chapman S.B."/>
            <person name="Chen Z."/>
            <person name="Freedman E."/>
            <person name="Gellesch M."/>
            <person name="Goldberg J."/>
            <person name="Griggs A."/>
            <person name="Gujja S."/>
            <person name="Heilman E."/>
            <person name="Heiman D."/>
            <person name="Howarth C."/>
            <person name="Mehta T."/>
            <person name="Neiman D."/>
            <person name="Pearson M."/>
            <person name="Roberts A."/>
            <person name="Saif S."/>
            <person name="Shea T."/>
            <person name="Shenoy N."/>
            <person name="Sisk P."/>
            <person name="Stolte C."/>
            <person name="Sykes S."/>
            <person name="White J."/>
            <person name="Yandava C."/>
            <person name="Izard J."/>
            <person name="Blanton J.M."/>
            <person name="Baranova O.V."/>
            <person name="Tanner A.C."/>
            <person name="Dewhirst F.E."/>
            <person name="Haas B."/>
            <person name="Nusbaum C."/>
            <person name="Birren B."/>
        </authorList>
    </citation>
    <scope>NUCLEOTIDE SEQUENCE [LARGE SCALE GENOMIC DNA]</scope>
    <source>
        <strain evidence="3">ATCC 35896 / D40 B5</strain>
    </source>
</reference>
<evidence type="ECO:0000256" key="1">
    <source>
        <dbReference type="SAM" id="Phobius"/>
    </source>
</evidence>
<feature type="transmembrane region" description="Helical" evidence="1">
    <location>
        <begin position="6"/>
        <end position="24"/>
    </location>
</feature>
<dbReference type="EMBL" id="CP002390">
    <property type="protein sequence ID" value="EFE28790.1"/>
    <property type="molecule type" value="Genomic_DNA"/>
</dbReference>
<protein>
    <submittedName>
        <fullName evidence="2">Uncharacterized protein</fullName>
    </submittedName>
</protein>
<dbReference type="RefSeq" id="WP_014262711.1">
    <property type="nucleotide sequence ID" value="NC_016630.1"/>
</dbReference>
<keyword evidence="3" id="KW-1185">Reference proteome</keyword>
<dbReference type="InterPro" id="IPR010718">
    <property type="entry name" value="DUF1294"/>
</dbReference>
<evidence type="ECO:0000313" key="3">
    <source>
        <dbReference type="Proteomes" id="UP000007468"/>
    </source>
</evidence>
<dbReference type="eggNOG" id="COG3326">
    <property type="taxonomic scope" value="Bacteria"/>
</dbReference>
<sequence length="93" mass="10468">MENINGGIGYLFGMNLISFVLCGVDKWKAKMHKRRISENSLLLSCILGGSVGFIVGMKIFSHKTKHLKFMVGVPLVLLIQVIIGYFVYMKRFA</sequence>
<keyword evidence="1" id="KW-1133">Transmembrane helix</keyword>